<feature type="region of interest" description="Disordered" evidence="2">
    <location>
        <begin position="465"/>
        <end position="502"/>
    </location>
</feature>
<protein>
    <submittedName>
        <fullName evidence="4">Uncharacterized protein</fullName>
    </submittedName>
</protein>
<organism evidence="4 5">
    <name type="scientific">Thiohalorhabdus denitrificans</name>
    <dbReference type="NCBI Taxonomy" id="381306"/>
    <lineage>
        <taxon>Bacteria</taxon>
        <taxon>Pseudomonadati</taxon>
        <taxon>Pseudomonadota</taxon>
        <taxon>Gammaproteobacteria</taxon>
        <taxon>Thiohalorhabdales</taxon>
        <taxon>Thiohalorhabdaceae</taxon>
        <taxon>Thiohalorhabdus</taxon>
    </lineage>
</organism>
<proteinExistence type="predicted"/>
<keyword evidence="3" id="KW-0812">Transmembrane</keyword>
<reference evidence="5" key="1">
    <citation type="submission" date="2016-10" db="EMBL/GenBank/DDBJ databases">
        <authorList>
            <person name="Varghese N."/>
        </authorList>
    </citation>
    <scope>NUCLEOTIDE SEQUENCE [LARGE SCALE GENOMIC DNA]</scope>
    <source>
        <strain evidence="5">HL 19</strain>
    </source>
</reference>
<keyword evidence="1" id="KW-0175">Coiled coil</keyword>
<dbReference type="AlphaFoldDB" id="A0A1G5ABI4"/>
<evidence type="ECO:0000313" key="4">
    <source>
        <dbReference type="EMBL" id="SCX75216.1"/>
    </source>
</evidence>
<accession>A0A1G5ABI4</accession>
<sequence length="502" mass="55885">MSLANVFMIVPSPILSALIWIVVLAVLLYLARTPVHRVFLSASRGLYRVLRLSAFSVLRAEKRIADRNREVLLAQGREAAERQIEREFDRVDQTVHRELAGYPELHRRMTEEITAIEEEHKNSQEVPPSPPGWTEAVDAVARIPANGDPMVGNVLDDIRKSLEKAHEKATSEYRRATAERHKLLERMRPHWRSLQQQVSDVDKTINSLLDRSRAIDRQMEEYEETVRGTDRAVRRLSSSTLTQFFISLFVMLIAIGGAIINFNLIARPMAEMVGGTNDLAGFRTADIAAMVIIFVEVSMGLFLMESMRVTRLFPVIGSLSDKQRHRMAWITFTILFALASVEAGLAYMREILMEQEMATQAILSGGAEASAESSADSVRWITTASQMGLGFILPFALVFVAIPLETFVQSLRTVLGIAAMGILRVAAFLLRVLGSGARYAGQLLVDLYDLLIFAPLWVEHRLMERGDGGDGEQGQTPRKRPTSGPKAAKSAGKTETAKEEPA</sequence>
<dbReference type="Proteomes" id="UP000183104">
    <property type="component" value="Unassembled WGS sequence"/>
</dbReference>
<feature type="transmembrane region" description="Helical" evidence="3">
    <location>
        <begin position="244"/>
        <end position="265"/>
    </location>
</feature>
<keyword evidence="5" id="KW-1185">Reference proteome</keyword>
<evidence type="ECO:0000256" key="1">
    <source>
        <dbReference type="SAM" id="Coils"/>
    </source>
</evidence>
<feature type="transmembrane region" description="Helical" evidence="3">
    <location>
        <begin position="380"/>
        <end position="402"/>
    </location>
</feature>
<feature type="transmembrane region" description="Helical" evidence="3">
    <location>
        <begin position="285"/>
        <end position="306"/>
    </location>
</feature>
<feature type="transmembrane region" description="Helical" evidence="3">
    <location>
        <begin position="414"/>
        <end position="433"/>
    </location>
</feature>
<keyword evidence="3" id="KW-1133">Transmembrane helix</keyword>
<gene>
    <name evidence="4" type="ORF">SAMN05661077_0219</name>
</gene>
<name>A0A1G5ABI4_9GAMM</name>
<evidence type="ECO:0000256" key="2">
    <source>
        <dbReference type="SAM" id="MobiDB-lite"/>
    </source>
</evidence>
<dbReference type="RefSeq" id="WP_176758703.1">
    <property type="nucleotide sequence ID" value="NZ_FMUN01000001.1"/>
</dbReference>
<feature type="transmembrane region" description="Helical" evidence="3">
    <location>
        <begin position="6"/>
        <end position="31"/>
    </location>
</feature>
<feature type="transmembrane region" description="Helical" evidence="3">
    <location>
        <begin position="327"/>
        <end position="348"/>
    </location>
</feature>
<evidence type="ECO:0000313" key="5">
    <source>
        <dbReference type="Proteomes" id="UP000183104"/>
    </source>
</evidence>
<evidence type="ECO:0000256" key="3">
    <source>
        <dbReference type="SAM" id="Phobius"/>
    </source>
</evidence>
<keyword evidence="3" id="KW-0472">Membrane</keyword>
<dbReference type="EMBL" id="FMUN01000001">
    <property type="protein sequence ID" value="SCX75216.1"/>
    <property type="molecule type" value="Genomic_DNA"/>
</dbReference>
<feature type="coiled-coil region" evidence="1">
    <location>
        <begin position="159"/>
        <end position="225"/>
    </location>
</feature>